<feature type="transmembrane region" description="Helical" evidence="1">
    <location>
        <begin position="20"/>
        <end position="40"/>
    </location>
</feature>
<dbReference type="Proteomes" id="UP000003302">
    <property type="component" value="Unassembled WGS sequence"/>
</dbReference>
<keyword evidence="1" id="KW-0812">Transmembrane</keyword>
<keyword evidence="1" id="KW-1133">Transmembrane helix</keyword>
<name>A0A6N3QN99_SHIFL</name>
<sequence length="48" mass="5656">MKARSVRVAGIEIIDSVKTVAFVFTETLLFMVWWICPYISRHLLSQWL</sequence>
<evidence type="ECO:0000313" key="2">
    <source>
        <dbReference type="EMBL" id="EFW58753.1"/>
    </source>
</evidence>
<organism evidence="2 3">
    <name type="scientific">Shigella flexneri CDC 796-83</name>
    <dbReference type="NCBI Taxonomy" id="945360"/>
    <lineage>
        <taxon>Bacteria</taxon>
        <taxon>Pseudomonadati</taxon>
        <taxon>Pseudomonadota</taxon>
        <taxon>Gammaproteobacteria</taxon>
        <taxon>Enterobacterales</taxon>
        <taxon>Enterobacteriaceae</taxon>
        <taxon>Shigella</taxon>
    </lineage>
</organism>
<evidence type="ECO:0000256" key="1">
    <source>
        <dbReference type="SAM" id="Phobius"/>
    </source>
</evidence>
<proteinExistence type="predicted"/>
<comment type="caution">
    <text evidence="2">The sequence shown here is derived from an EMBL/GenBank/DDBJ whole genome shotgun (WGS) entry which is preliminary data.</text>
</comment>
<accession>A0A6N3QN99</accession>
<gene>
    <name evidence="2" type="ORF">SGF_03892</name>
</gene>
<keyword evidence="1" id="KW-0472">Membrane</keyword>
<dbReference type="EMBL" id="AERO01000154">
    <property type="protein sequence ID" value="EFW58753.1"/>
    <property type="molecule type" value="Genomic_DNA"/>
</dbReference>
<dbReference type="AlphaFoldDB" id="A0A6N3QN99"/>
<protein>
    <submittedName>
        <fullName evidence="2">Uncharacterized protein</fullName>
    </submittedName>
</protein>
<reference evidence="2 3" key="1">
    <citation type="submission" date="2011-01" db="EMBL/GenBank/DDBJ databases">
        <title>Shigella flexneri CDC 796-83 whole genome shotgun sequencing project.</title>
        <authorList>
            <person name="Mane S.P."/>
            <person name="Sobral B.W."/>
            <person name="Cebula T."/>
            <person name="Chertkov O."/>
            <person name="Munk A.C."/>
            <person name="Tapia R."/>
            <person name="Green L."/>
            <person name="Rogers Y."/>
            <person name="Detter J.C."/>
            <person name="Bruce D."/>
            <person name="Brettin T.S."/>
        </authorList>
    </citation>
    <scope>NUCLEOTIDE SEQUENCE [LARGE SCALE GENOMIC DNA]</scope>
    <source>
        <strain evidence="2 3">CDC 796-83</strain>
    </source>
</reference>
<evidence type="ECO:0000313" key="3">
    <source>
        <dbReference type="Proteomes" id="UP000003302"/>
    </source>
</evidence>